<comment type="caution">
    <text evidence="8">The sequence shown here is derived from an EMBL/GenBank/DDBJ whole genome shotgun (WGS) entry which is preliminary data.</text>
</comment>
<comment type="catalytic activity">
    <reaction evidence="5 6">
        <text>geranylgeranyl diphosphate + L-cysteinyl-[protein] = S-geranylgeranyl-L-cysteinyl-[protein] + diphosphate</text>
        <dbReference type="Rhea" id="RHEA:21240"/>
        <dbReference type="Rhea" id="RHEA-COMP:10131"/>
        <dbReference type="Rhea" id="RHEA-COMP:11537"/>
        <dbReference type="ChEBI" id="CHEBI:29950"/>
        <dbReference type="ChEBI" id="CHEBI:33019"/>
        <dbReference type="ChEBI" id="CHEBI:57533"/>
        <dbReference type="ChEBI" id="CHEBI:86021"/>
        <dbReference type="EC" id="2.5.1.60"/>
    </reaction>
</comment>
<proteinExistence type="inferred from homology"/>
<evidence type="ECO:0000256" key="5">
    <source>
        <dbReference type="ARBA" id="ARBA00047658"/>
    </source>
</evidence>
<evidence type="ECO:0000256" key="2">
    <source>
        <dbReference type="ARBA" id="ARBA00022602"/>
    </source>
</evidence>
<feature type="region of interest" description="Disordered" evidence="7">
    <location>
        <begin position="1"/>
        <end position="24"/>
    </location>
</feature>
<evidence type="ECO:0000256" key="6">
    <source>
        <dbReference type="RuleBase" id="RU367120"/>
    </source>
</evidence>
<dbReference type="InterPro" id="IPR002088">
    <property type="entry name" value="Prenyl_trans_a"/>
</dbReference>
<keyword evidence="2 6" id="KW-0637">Prenyltransferase</keyword>
<feature type="region of interest" description="Disordered" evidence="7">
    <location>
        <begin position="95"/>
        <end position="144"/>
    </location>
</feature>
<keyword evidence="3 6" id="KW-0808">Transferase</keyword>
<gene>
    <name evidence="8" type="ORF">QBC47DRAFT_383726</name>
</gene>
<dbReference type="Pfam" id="PF01239">
    <property type="entry name" value="PPTA"/>
    <property type="match status" value="5"/>
</dbReference>
<dbReference type="PANTHER" id="PTHR11129">
    <property type="entry name" value="PROTEIN FARNESYLTRANSFERASE ALPHA SUBUNIT/RAB GERANYLGERANYL TRANSFERASE ALPHA SUBUNIT"/>
    <property type="match status" value="1"/>
</dbReference>
<dbReference type="Gene3D" id="1.25.40.120">
    <property type="entry name" value="Protein prenylyltransferase"/>
    <property type="match status" value="2"/>
</dbReference>
<feature type="compositionally biased region" description="Low complexity" evidence="7">
    <location>
        <begin position="95"/>
        <end position="124"/>
    </location>
</feature>
<feature type="compositionally biased region" description="Basic and acidic residues" evidence="7">
    <location>
        <begin position="14"/>
        <end position="24"/>
    </location>
</feature>
<dbReference type="PROSITE" id="PS51147">
    <property type="entry name" value="PFTA"/>
    <property type="match status" value="4"/>
</dbReference>
<dbReference type="PANTHER" id="PTHR11129:SF2">
    <property type="entry name" value="GERANYLGERANYL TRANSFERASE TYPE-2 SUBUNIT ALPHA"/>
    <property type="match status" value="1"/>
</dbReference>
<keyword evidence="9" id="KW-1185">Reference proteome</keyword>
<reference evidence="8" key="1">
    <citation type="submission" date="2023-06" db="EMBL/GenBank/DDBJ databases">
        <title>Genome-scale phylogeny and comparative genomics of the fungal order Sordariales.</title>
        <authorList>
            <consortium name="Lawrence Berkeley National Laboratory"/>
            <person name="Hensen N."/>
            <person name="Bonometti L."/>
            <person name="Westerberg I."/>
            <person name="Brannstrom I.O."/>
            <person name="Guillou S."/>
            <person name="Cros-Aarteil S."/>
            <person name="Calhoun S."/>
            <person name="Haridas S."/>
            <person name="Kuo A."/>
            <person name="Mondo S."/>
            <person name="Pangilinan J."/>
            <person name="Riley R."/>
            <person name="Labutti K."/>
            <person name="Andreopoulos B."/>
            <person name="Lipzen A."/>
            <person name="Chen C."/>
            <person name="Yanf M."/>
            <person name="Daum C."/>
            <person name="Ng V."/>
            <person name="Clum A."/>
            <person name="Steindorff A."/>
            <person name="Ohm R."/>
            <person name="Martin F."/>
            <person name="Silar P."/>
            <person name="Natvig D."/>
            <person name="Lalanne C."/>
            <person name="Gautier V."/>
            <person name="Ament-Velasquez S.L."/>
            <person name="Kruys A."/>
            <person name="Hutchinson M.I."/>
            <person name="Powell A.J."/>
            <person name="Barry K."/>
            <person name="Miller A.N."/>
            <person name="Grigoriev I.V."/>
            <person name="Debuchy R."/>
            <person name="Gladieux P."/>
            <person name="Thoren M.H."/>
            <person name="Johannesson H."/>
        </authorList>
    </citation>
    <scope>NUCLEOTIDE SEQUENCE</scope>
    <source>
        <strain evidence="8">PSN4</strain>
    </source>
</reference>
<evidence type="ECO:0000256" key="7">
    <source>
        <dbReference type="SAM" id="MobiDB-lite"/>
    </source>
</evidence>
<keyword evidence="4" id="KW-0677">Repeat</keyword>
<dbReference type="SUPFAM" id="SSF48439">
    <property type="entry name" value="Protein prenylyltransferase"/>
    <property type="match status" value="1"/>
</dbReference>
<dbReference type="AlphaFoldDB" id="A0AAJ0BCP7"/>
<dbReference type="GO" id="GO:0097354">
    <property type="term" value="P:prenylation"/>
    <property type="evidence" value="ECO:0007669"/>
    <property type="project" value="UniProtKB-UniRule"/>
</dbReference>
<evidence type="ECO:0000256" key="3">
    <source>
        <dbReference type="ARBA" id="ARBA00022679"/>
    </source>
</evidence>
<dbReference type="GO" id="GO:0004663">
    <property type="term" value="F:Rab geranylgeranyltransferase activity"/>
    <property type="evidence" value="ECO:0007669"/>
    <property type="project" value="UniProtKB-UniRule"/>
</dbReference>
<protein>
    <recommendedName>
        <fullName evidence="6">Geranylgeranyl transferase type-2 subunit alpha</fullName>
        <ecNumber evidence="6">2.5.1.60</ecNumber>
    </recommendedName>
    <alternativeName>
        <fullName evidence="6">Geranylgeranyl transferase type II subunit alpha</fullName>
    </alternativeName>
</protein>
<evidence type="ECO:0000313" key="9">
    <source>
        <dbReference type="Proteomes" id="UP001239445"/>
    </source>
</evidence>
<comment type="function">
    <text evidence="6">Catalyzes the transfer of a geranyl-geranyl moiety from geranyl-geranyl pyrophosphate to cysteines occuring in specific C-terminal amino acid sequences.</text>
</comment>
<evidence type="ECO:0000256" key="4">
    <source>
        <dbReference type="ARBA" id="ARBA00022737"/>
    </source>
</evidence>
<dbReference type="EMBL" id="MU839835">
    <property type="protein sequence ID" value="KAK1754357.1"/>
    <property type="molecule type" value="Genomic_DNA"/>
</dbReference>
<comment type="similarity">
    <text evidence="1 6">Belongs to the protein prenyltransferase subunit alpha family.</text>
</comment>
<dbReference type="Proteomes" id="UP001239445">
    <property type="component" value="Unassembled WGS sequence"/>
</dbReference>
<evidence type="ECO:0000256" key="1">
    <source>
        <dbReference type="ARBA" id="ARBA00006734"/>
    </source>
</evidence>
<dbReference type="GO" id="GO:0005968">
    <property type="term" value="C:Rab-protein geranylgeranyltransferase complex"/>
    <property type="evidence" value="ECO:0007669"/>
    <property type="project" value="TreeGrafter"/>
</dbReference>
<accession>A0AAJ0BCP7</accession>
<organism evidence="8 9">
    <name type="scientific">Echria macrotheca</name>
    <dbReference type="NCBI Taxonomy" id="438768"/>
    <lineage>
        <taxon>Eukaryota</taxon>
        <taxon>Fungi</taxon>
        <taxon>Dikarya</taxon>
        <taxon>Ascomycota</taxon>
        <taxon>Pezizomycotina</taxon>
        <taxon>Sordariomycetes</taxon>
        <taxon>Sordariomycetidae</taxon>
        <taxon>Sordariales</taxon>
        <taxon>Schizotheciaceae</taxon>
        <taxon>Echria</taxon>
    </lineage>
</organism>
<sequence>MAEHGGSHGGIARTSRERTASERQADLDRIARYRALEDEIRTRVAASGDSAAAVDLFHLTSKLLRLNPEYYTIWNVRRRSLTSGLLSRRSAACSPSRASLSGSRTATTTPPSASSSSTSSTATPHDQPSPTAGRSGTLVDDNDGKKDAELLEGELRFTFPLLLESPKCYWLWNYRLWILGQAIERLPTAAARRMWEDELGLASKMLTKDQRNFHAWGYRRHVVNQLESPALGGSSMVEAEFAYTDRMTRANLSNFSAWHRRSKLIPRLLDERGADDLTRKSFLDQELGTVNQLLSVDPKDQSLWYYHQFLMLNLLSPVGRPTITPAFSLEDRLSYIMREIEGIKDLLESYEDEELDDDDRDAVKQIYKALLDYTLALCQLEGRQPDGQERELVAGWLRELRVLDPMRDGRWTDLERDYGLRG</sequence>
<dbReference type="EC" id="2.5.1.60" evidence="6"/>
<evidence type="ECO:0000313" key="8">
    <source>
        <dbReference type="EMBL" id="KAK1754357.1"/>
    </source>
</evidence>
<name>A0AAJ0BCP7_9PEZI</name>